<feature type="repeat" description="TPR" evidence="1">
    <location>
        <begin position="70"/>
        <end position="103"/>
    </location>
</feature>
<evidence type="ECO:0000313" key="3">
    <source>
        <dbReference type="EMBL" id="RPB25059.1"/>
    </source>
</evidence>
<evidence type="ECO:0000313" key="4">
    <source>
        <dbReference type="Proteomes" id="UP000267821"/>
    </source>
</evidence>
<proteinExistence type="predicted"/>
<dbReference type="STRING" id="1051890.A0A3N4LU14"/>
<evidence type="ECO:0000256" key="1">
    <source>
        <dbReference type="PROSITE-ProRule" id="PRU00339"/>
    </source>
</evidence>
<dbReference type="InterPro" id="IPR019734">
    <property type="entry name" value="TPR_rpt"/>
</dbReference>
<dbReference type="FunCoup" id="A0A3N4LU14">
    <property type="interactions" value="277"/>
</dbReference>
<dbReference type="CDD" id="cd24142">
    <property type="entry name" value="ACL4-like"/>
    <property type="match status" value="1"/>
</dbReference>
<feature type="region of interest" description="Disordered" evidence="2">
    <location>
        <begin position="1"/>
        <end position="34"/>
    </location>
</feature>
<name>A0A3N4LU14_9PEZI</name>
<sequence>MARNKGKSRASQRQGNSRSKTSTNPFTPSEPAESLSDLLATATTLIRTHCTPAPALTVVTRALALAPTSLPALELAGEIHLELGDIPTARSYFLQAATLDPDGLHEDAGGSGPEKFLWLAQLSEEGGREAVGWFERGANVLRKWLEGIESGGGSGSGSKERMEMMEERDLRGKLCSALCGMAELYMTDLCMEPNAESSCEAFVTEALLLSPDNSEALQTLASIRISQLRIEDAKSALERSVQLWLHLEPGSQTIPPYATRIAVARLLMETGLFNLALEVLDGLREEDDQVVDMWYLGGWGLYCKGDKVREEEEKTKGKGIALKTQSEDEDVREEEENWQSLWAESRQWLNVCAKLCQALEWEDEGLIEHTIELLGKINEVLGEEMGDGEDDDVEEEEGGEGEGGEWEDADSDGDEEMTDS</sequence>
<protein>
    <submittedName>
        <fullName evidence="3">Uncharacterized protein</fullName>
    </submittedName>
</protein>
<evidence type="ECO:0000256" key="2">
    <source>
        <dbReference type="SAM" id="MobiDB-lite"/>
    </source>
</evidence>
<dbReference type="InParanoid" id="A0A3N4LU14"/>
<feature type="compositionally biased region" description="Basic residues" evidence="2">
    <location>
        <begin position="1"/>
        <end position="10"/>
    </location>
</feature>
<reference evidence="3 4" key="1">
    <citation type="journal article" date="2018" name="Nat. Ecol. Evol.">
        <title>Pezizomycetes genomes reveal the molecular basis of ectomycorrhizal truffle lifestyle.</title>
        <authorList>
            <person name="Murat C."/>
            <person name="Payen T."/>
            <person name="Noel B."/>
            <person name="Kuo A."/>
            <person name="Morin E."/>
            <person name="Chen J."/>
            <person name="Kohler A."/>
            <person name="Krizsan K."/>
            <person name="Balestrini R."/>
            <person name="Da Silva C."/>
            <person name="Montanini B."/>
            <person name="Hainaut M."/>
            <person name="Levati E."/>
            <person name="Barry K.W."/>
            <person name="Belfiori B."/>
            <person name="Cichocki N."/>
            <person name="Clum A."/>
            <person name="Dockter R.B."/>
            <person name="Fauchery L."/>
            <person name="Guy J."/>
            <person name="Iotti M."/>
            <person name="Le Tacon F."/>
            <person name="Lindquist E.A."/>
            <person name="Lipzen A."/>
            <person name="Malagnac F."/>
            <person name="Mello A."/>
            <person name="Molinier V."/>
            <person name="Miyauchi S."/>
            <person name="Poulain J."/>
            <person name="Riccioni C."/>
            <person name="Rubini A."/>
            <person name="Sitrit Y."/>
            <person name="Splivallo R."/>
            <person name="Traeger S."/>
            <person name="Wang M."/>
            <person name="Zifcakova L."/>
            <person name="Wipf D."/>
            <person name="Zambonelli A."/>
            <person name="Paolocci F."/>
            <person name="Nowrousian M."/>
            <person name="Ottonello S."/>
            <person name="Baldrian P."/>
            <person name="Spatafora J.W."/>
            <person name="Henrissat B."/>
            <person name="Nagy L.G."/>
            <person name="Aury J.M."/>
            <person name="Wincker P."/>
            <person name="Grigoriev I.V."/>
            <person name="Bonfante P."/>
            <person name="Martin F.M."/>
        </authorList>
    </citation>
    <scope>NUCLEOTIDE SEQUENCE [LARGE SCALE GENOMIC DNA]</scope>
    <source>
        <strain evidence="3 4">ATCC MYA-4762</strain>
    </source>
</reference>
<organism evidence="3 4">
    <name type="scientific">Terfezia boudieri ATCC MYA-4762</name>
    <dbReference type="NCBI Taxonomy" id="1051890"/>
    <lineage>
        <taxon>Eukaryota</taxon>
        <taxon>Fungi</taxon>
        <taxon>Dikarya</taxon>
        <taxon>Ascomycota</taxon>
        <taxon>Pezizomycotina</taxon>
        <taxon>Pezizomycetes</taxon>
        <taxon>Pezizales</taxon>
        <taxon>Pezizaceae</taxon>
        <taxon>Terfezia</taxon>
    </lineage>
</organism>
<gene>
    <name evidence="3" type="ORF">L211DRAFT_836922</name>
</gene>
<feature type="compositionally biased region" description="Acidic residues" evidence="2">
    <location>
        <begin position="381"/>
        <end position="420"/>
    </location>
</feature>
<dbReference type="PROSITE" id="PS50005">
    <property type="entry name" value="TPR"/>
    <property type="match status" value="1"/>
</dbReference>
<dbReference type="SUPFAM" id="SSF48452">
    <property type="entry name" value="TPR-like"/>
    <property type="match status" value="1"/>
</dbReference>
<feature type="region of interest" description="Disordered" evidence="2">
    <location>
        <begin position="380"/>
        <end position="420"/>
    </location>
</feature>
<dbReference type="Gene3D" id="1.25.40.10">
    <property type="entry name" value="Tetratricopeptide repeat domain"/>
    <property type="match status" value="2"/>
</dbReference>
<keyword evidence="1" id="KW-0802">TPR repeat</keyword>
<keyword evidence="4" id="KW-1185">Reference proteome</keyword>
<accession>A0A3N4LU14</accession>
<feature type="compositionally biased region" description="Polar residues" evidence="2">
    <location>
        <begin position="11"/>
        <end position="27"/>
    </location>
</feature>
<dbReference type="EMBL" id="ML121539">
    <property type="protein sequence ID" value="RPB25059.1"/>
    <property type="molecule type" value="Genomic_DNA"/>
</dbReference>
<dbReference type="Proteomes" id="UP000267821">
    <property type="component" value="Unassembled WGS sequence"/>
</dbReference>
<dbReference type="OrthoDB" id="1914839at2759"/>
<dbReference type="InterPro" id="IPR011990">
    <property type="entry name" value="TPR-like_helical_dom_sf"/>
</dbReference>
<dbReference type="AlphaFoldDB" id="A0A3N4LU14"/>